<reference evidence="3" key="1">
    <citation type="submission" date="2020-06" db="EMBL/GenBank/DDBJ databases">
        <authorList>
            <consortium name="Plant Systems Biology data submission"/>
        </authorList>
    </citation>
    <scope>NUCLEOTIDE SEQUENCE</scope>
    <source>
        <strain evidence="3">D6</strain>
    </source>
</reference>
<organism evidence="3 4">
    <name type="scientific">Seminavis robusta</name>
    <dbReference type="NCBI Taxonomy" id="568900"/>
    <lineage>
        <taxon>Eukaryota</taxon>
        <taxon>Sar</taxon>
        <taxon>Stramenopiles</taxon>
        <taxon>Ochrophyta</taxon>
        <taxon>Bacillariophyta</taxon>
        <taxon>Bacillariophyceae</taxon>
        <taxon>Bacillariophycidae</taxon>
        <taxon>Naviculales</taxon>
        <taxon>Naviculaceae</taxon>
        <taxon>Seminavis</taxon>
    </lineage>
</organism>
<accession>A0A9N8HH93</accession>
<feature type="compositionally biased region" description="Polar residues" evidence="1">
    <location>
        <begin position="179"/>
        <end position="197"/>
    </location>
</feature>
<proteinExistence type="predicted"/>
<dbReference type="EMBL" id="CAICTM010000435">
    <property type="protein sequence ID" value="CAB9510448.1"/>
    <property type="molecule type" value="Genomic_DNA"/>
</dbReference>
<keyword evidence="4" id="KW-1185">Reference proteome</keyword>
<dbReference type="AlphaFoldDB" id="A0A9N8HH93"/>
<sequence length="473" mass="48838">MVMATAAAGLREHSTFHIIKKGMSDATSPNRSSPTSAHDGLGLQSVLEAEASLHRATAVARATAASRSAQGLPSSLGSSLRTSAFSPRDQLLASMPPSLRASQSLDLSAPRLRAAQSLDLGPPSLSRGTSLSAAPPSLTRGTSLSAAPPSLTRGTSLSAAMPPSLTRGASLTACPPSLTRGTSLSGVPSLTRGTSLTAGPPSLTRGTSLTAGPPSLNRGTSLELAAARRAALGAAAYPSMYDPRRRFLLAQHAAGVFPGGPFGSNFLGAGPATTGPWRNLPNEGVSGQGLEMLRAASLSLPNRMGAVAGMPPPSNAAAMTASATMGSPAGLGAGASLAAAAKSPGFSPEAKESRKRKSKDDDSSDDESAGKVFIPEIRDLDILCGRGGKSNHHFGNKRYRQVVSEMKMMYRSTEAKTVKTDLSRAIVDHVCSYGGRFVKKDDATGKYYLLTKAEARKKTSQALRETKALKWTM</sequence>
<name>A0A9N8HH93_9STRA</name>
<evidence type="ECO:0000259" key="2">
    <source>
        <dbReference type="Pfam" id="PF20710"/>
    </source>
</evidence>
<dbReference type="Proteomes" id="UP001153069">
    <property type="component" value="Unassembled WGS sequence"/>
</dbReference>
<evidence type="ECO:0000313" key="3">
    <source>
        <dbReference type="EMBL" id="CAB9510448.1"/>
    </source>
</evidence>
<feature type="region of interest" description="Disordered" evidence="1">
    <location>
        <begin position="342"/>
        <end position="370"/>
    </location>
</feature>
<dbReference type="InterPro" id="IPR049227">
    <property type="entry name" value="DUF6824"/>
</dbReference>
<feature type="region of interest" description="Disordered" evidence="1">
    <location>
        <begin position="118"/>
        <end position="217"/>
    </location>
</feature>
<gene>
    <name evidence="3" type="ORF">SEMRO_436_G142700.1</name>
</gene>
<protein>
    <recommendedName>
        <fullName evidence="2">DUF6824 domain-containing protein</fullName>
    </recommendedName>
</protein>
<dbReference type="Pfam" id="PF20710">
    <property type="entry name" value="DUF6824"/>
    <property type="match status" value="1"/>
</dbReference>
<evidence type="ECO:0000313" key="4">
    <source>
        <dbReference type="Proteomes" id="UP001153069"/>
    </source>
</evidence>
<dbReference type="OrthoDB" id="56947at2759"/>
<comment type="caution">
    <text evidence="3">The sequence shown here is derived from an EMBL/GenBank/DDBJ whole genome shotgun (WGS) entry which is preliminary data.</text>
</comment>
<feature type="domain" description="DUF6824" evidence="2">
    <location>
        <begin position="381"/>
        <end position="465"/>
    </location>
</feature>
<evidence type="ECO:0000256" key="1">
    <source>
        <dbReference type="SAM" id="MobiDB-lite"/>
    </source>
</evidence>